<dbReference type="Pfam" id="PF20912">
    <property type="entry name" value="RPC3_helical"/>
    <property type="match status" value="1"/>
</dbReference>
<evidence type="ECO:0000259" key="8">
    <source>
        <dbReference type="Pfam" id="PF05645"/>
    </source>
</evidence>
<feature type="region of interest" description="Disordered" evidence="7">
    <location>
        <begin position="182"/>
        <end position="201"/>
    </location>
</feature>
<dbReference type="GO" id="GO:0006351">
    <property type="term" value="P:DNA-templated transcription"/>
    <property type="evidence" value="ECO:0007669"/>
    <property type="project" value="InterPro"/>
</dbReference>
<proteinExistence type="inferred from homology"/>
<keyword evidence="5 6" id="KW-0539">Nucleus</keyword>
<gene>
    <name evidence="11" type="ORF">B4U80_04668</name>
</gene>
<accession>A0A443SN67</accession>
<keyword evidence="4 6" id="KW-0804">Transcription</keyword>
<dbReference type="Gene3D" id="6.10.140.1450">
    <property type="match status" value="1"/>
</dbReference>
<organism evidence="11 12">
    <name type="scientific">Leptotrombidium deliense</name>
    <dbReference type="NCBI Taxonomy" id="299467"/>
    <lineage>
        <taxon>Eukaryota</taxon>
        <taxon>Metazoa</taxon>
        <taxon>Ecdysozoa</taxon>
        <taxon>Arthropoda</taxon>
        <taxon>Chelicerata</taxon>
        <taxon>Arachnida</taxon>
        <taxon>Acari</taxon>
        <taxon>Acariformes</taxon>
        <taxon>Trombidiformes</taxon>
        <taxon>Prostigmata</taxon>
        <taxon>Anystina</taxon>
        <taxon>Parasitengona</taxon>
        <taxon>Trombiculoidea</taxon>
        <taxon>Trombiculidae</taxon>
        <taxon>Leptotrombidium</taxon>
    </lineage>
</organism>
<dbReference type="PANTHER" id="PTHR12949">
    <property type="entry name" value="RNA POLYMERASE III DNA DIRECTED -RELATED"/>
    <property type="match status" value="1"/>
</dbReference>
<comment type="caution">
    <text evidence="11">The sequence shown here is derived from an EMBL/GenBank/DDBJ whole genome shotgun (WGS) entry which is preliminary data.</text>
</comment>
<sequence>MSTVQIKFCCSLLNEHFGAIVQTVALFLMNEGSCPLSYILRNVKESHSDIKNSLKILINHQFLNVSLNQHGFFEYKIDINRVSLINRYPKYIYVAKLLSRLMWKLMGIICFYNDYGEHIIEELLKEGQLTMTSTIERVVSRLMSVLTEEEMKNCPKMVHDVFVKLAETRFIQRSIDVSQKSIDEQLKEPEESNNGEGSSEKQFKIPKVNLSLIKTEVEDECAPPTKKSKLESTQPDVGIYWSVNVHRFHQYLRDMTILEAVKTHYDDDKAVELARIVFRLTETKTHPLAVTTALVSKQDICKVALKENVCSSANELDLYLRMFEDDVNYRFISKSEESAGGGMYVLNVLKAVEKILEFTLTSIVEDQCGSKMSRIFRLILTKKYLQQKQIEETAMIPSKDCKELIYTLFKEGFVKTLQYPKQPDYAPSRTYFVFTVHLPDLCRNLIEKCYRALNNAIIRRTHEHQQNKTLLERKVFIDAVIANLQLQGNSPDVEKQIDDLNQSFSTHDKEILETIQKLTSKLELAECQIDETLFILQTWLSMNT</sequence>
<evidence type="ECO:0000259" key="10">
    <source>
        <dbReference type="Pfam" id="PF22536"/>
    </source>
</evidence>
<evidence type="ECO:0000256" key="3">
    <source>
        <dbReference type="ARBA" id="ARBA00022478"/>
    </source>
</evidence>
<name>A0A443SN67_9ACAR</name>
<evidence type="ECO:0000256" key="4">
    <source>
        <dbReference type="ARBA" id="ARBA00023163"/>
    </source>
</evidence>
<comment type="subunit">
    <text evidence="6">Component of the RNA polymerase III (Pol III) complex consisting of 17 subunits.</text>
</comment>
<evidence type="ECO:0000259" key="9">
    <source>
        <dbReference type="Pfam" id="PF08221"/>
    </source>
</evidence>
<keyword evidence="3 6" id="KW-0240">DNA-directed RNA polymerase</keyword>
<dbReference type="AlphaFoldDB" id="A0A443SN67"/>
<protein>
    <recommendedName>
        <fullName evidence="6">DNA-directed RNA polymerase III subunit RPC3</fullName>
        <shortName evidence="6">RNA polymerase III subunit C3</shortName>
    </recommendedName>
</protein>
<dbReference type="PANTHER" id="PTHR12949:SF0">
    <property type="entry name" value="DNA-DIRECTED RNA POLYMERASE III SUBUNIT RPC3"/>
    <property type="match status" value="1"/>
</dbReference>
<comment type="similarity">
    <text evidence="2 6">Belongs to the eukaryotic RPC3/POLR3C RNA polymerase subunit family.</text>
</comment>
<comment type="function">
    <text evidence="6">DNA-dependent RNA polymerase catalyzes the transcription of DNA into RNA using the four ribonucleoside triphosphates as substrates. Specific core component of RNA polymerase III which synthesizes small RNAs, such as 5S rRNA and tRNAs.</text>
</comment>
<dbReference type="OrthoDB" id="272392at2759"/>
<dbReference type="EMBL" id="NCKV01001125">
    <property type="protein sequence ID" value="RWS28970.1"/>
    <property type="molecule type" value="Genomic_DNA"/>
</dbReference>
<dbReference type="Proteomes" id="UP000288716">
    <property type="component" value="Unassembled WGS sequence"/>
</dbReference>
<comment type="subcellular location">
    <subcellularLocation>
        <location evidence="1 6">Nucleus</location>
    </subcellularLocation>
</comment>
<evidence type="ECO:0000256" key="5">
    <source>
        <dbReference type="ARBA" id="ARBA00023242"/>
    </source>
</evidence>
<dbReference type="Pfam" id="PF22536">
    <property type="entry name" value="WHD_POLR3C"/>
    <property type="match status" value="1"/>
</dbReference>
<evidence type="ECO:0000256" key="2">
    <source>
        <dbReference type="ARBA" id="ARBA00007206"/>
    </source>
</evidence>
<feature type="domain" description="RNA polymerase III Rpc82 C -terminal" evidence="8">
    <location>
        <begin position="161"/>
        <end position="353"/>
    </location>
</feature>
<dbReference type="Pfam" id="PF05645">
    <property type="entry name" value="RNA_pol_Rpc82"/>
    <property type="match status" value="1"/>
</dbReference>
<dbReference type="VEuPathDB" id="VectorBase:LDEU003070"/>
<dbReference type="GO" id="GO:0005666">
    <property type="term" value="C:RNA polymerase III complex"/>
    <property type="evidence" value="ECO:0007669"/>
    <property type="project" value="UniProtKB-UniRule"/>
</dbReference>
<evidence type="ECO:0000256" key="1">
    <source>
        <dbReference type="ARBA" id="ARBA00004123"/>
    </source>
</evidence>
<keyword evidence="12" id="KW-1185">Reference proteome</keyword>
<feature type="domain" description="DNA-directed RNA polymerase III subunit RPC3 winged-helix" evidence="10">
    <location>
        <begin position="360"/>
        <end position="436"/>
    </location>
</feature>
<dbReference type="InterPro" id="IPR039748">
    <property type="entry name" value="RPC3"/>
</dbReference>
<dbReference type="InterPro" id="IPR013197">
    <property type="entry name" value="RNA_pol_III_RPC82-rel_HTH"/>
</dbReference>
<evidence type="ECO:0000256" key="7">
    <source>
        <dbReference type="SAM" id="MobiDB-lite"/>
    </source>
</evidence>
<dbReference type="Pfam" id="PF08221">
    <property type="entry name" value="HTH_9"/>
    <property type="match status" value="1"/>
</dbReference>
<dbReference type="InterPro" id="IPR055207">
    <property type="entry name" value="POLR3C_WHD"/>
</dbReference>
<evidence type="ECO:0000256" key="6">
    <source>
        <dbReference type="RuleBase" id="RU367076"/>
    </source>
</evidence>
<dbReference type="InterPro" id="IPR036388">
    <property type="entry name" value="WH-like_DNA-bd_sf"/>
</dbReference>
<evidence type="ECO:0000313" key="11">
    <source>
        <dbReference type="EMBL" id="RWS28970.1"/>
    </source>
</evidence>
<reference evidence="11 12" key="1">
    <citation type="journal article" date="2018" name="Gigascience">
        <title>Genomes of trombidid mites reveal novel predicted allergens and laterally-transferred genes associated with secondary metabolism.</title>
        <authorList>
            <person name="Dong X."/>
            <person name="Chaisiri K."/>
            <person name="Xia D."/>
            <person name="Armstrong S.D."/>
            <person name="Fang Y."/>
            <person name="Donnelly M.J."/>
            <person name="Kadowaki T."/>
            <person name="McGarry J.W."/>
            <person name="Darby A.C."/>
            <person name="Makepeace B.L."/>
        </authorList>
    </citation>
    <scope>NUCLEOTIDE SEQUENCE [LARGE SCALE GENOMIC DNA]</scope>
    <source>
        <strain evidence="11">UoL-UT</strain>
    </source>
</reference>
<dbReference type="GO" id="GO:0003697">
    <property type="term" value="F:single-stranded DNA binding"/>
    <property type="evidence" value="ECO:0007669"/>
    <property type="project" value="UniProtKB-UniRule"/>
</dbReference>
<dbReference type="STRING" id="299467.A0A443SN67"/>
<dbReference type="InterPro" id="IPR008806">
    <property type="entry name" value="RNA_pol_III_Rpc82_C"/>
</dbReference>
<dbReference type="Gene3D" id="1.10.10.10">
    <property type="entry name" value="Winged helix-like DNA-binding domain superfamily/Winged helix DNA-binding domain"/>
    <property type="match status" value="4"/>
</dbReference>
<feature type="domain" description="RNA polymerase III subunit RPC82-related helix-turn-helix" evidence="9">
    <location>
        <begin position="8"/>
        <end position="63"/>
    </location>
</feature>
<evidence type="ECO:0000313" key="12">
    <source>
        <dbReference type="Proteomes" id="UP000288716"/>
    </source>
</evidence>